<name>A0ACC0BI69_CATRO</name>
<organism evidence="1 2">
    <name type="scientific">Catharanthus roseus</name>
    <name type="common">Madagascar periwinkle</name>
    <name type="synonym">Vinca rosea</name>
    <dbReference type="NCBI Taxonomy" id="4058"/>
    <lineage>
        <taxon>Eukaryota</taxon>
        <taxon>Viridiplantae</taxon>
        <taxon>Streptophyta</taxon>
        <taxon>Embryophyta</taxon>
        <taxon>Tracheophyta</taxon>
        <taxon>Spermatophyta</taxon>
        <taxon>Magnoliopsida</taxon>
        <taxon>eudicotyledons</taxon>
        <taxon>Gunneridae</taxon>
        <taxon>Pentapetalae</taxon>
        <taxon>asterids</taxon>
        <taxon>lamiids</taxon>
        <taxon>Gentianales</taxon>
        <taxon>Apocynaceae</taxon>
        <taxon>Rauvolfioideae</taxon>
        <taxon>Vinceae</taxon>
        <taxon>Catharanthinae</taxon>
        <taxon>Catharanthus</taxon>
    </lineage>
</organism>
<sequence length="156" mass="17765">MVFHYLDNLEIMPPRNSDNSTRSSRATADLSNNKLVLPLPYRISDEANRMRATGWDLFVTMTGDYYPNVVREFYANIFFKSDPYNTDITTSVKGAQAVGKKVVKSNGLERTWKVAFFLIGRNIASRSSNQTNDLRMIGCSPMPDRVNYEKSPPLRT</sequence>
<evidence type="ECO:0000313" key="1">
    <source>
        <dbReference type="EMBL" id="KAI5672303.1"/>
    </source>
</evidence>
<dbReference type="EMBL" id="CM044703">
    <property type="protein sequence ID" value="KAI5672303.1"/>
    <property type="molecule type" value="Genomic_DNA"/>
</dbReference>
<evidence type="ECO:0000313" key="2">
    <source>
        <dbReference type="Proteomes" id="UP001060085"/>
    </source>
</evidence>
<protein>
    <submittedName>
        <fullName evidence="1">Uncharacterized protein</fullName>
    </submittedName>
</protein>
<accession>A0ACC0BI69</accession>
<gene>
    <name evidence="1" type="ORF">M9H77_12667</name>
</gene>
<proteinExistence type="predicted"/>
<reference evidence="2" key="1">
    <citation type="journal article" date="2023" name="Nat. Plants">
        <title>Single-cell RNA sequencing provides a high-resolution roadmap for understanding the multicellular compartmentation of specialized metabolism.</title>
        <authorList>
            <person name="Sun S."/>
            <person name="Shen X."/>
            <person name="Li Y."/>
            <person name="Li Y."/>
            <person name="Wang S."/>
            <person name="Li R."/>
            <person name="Zhang H."/>
            <person name="Shen G."/>
            <person name="Guo B."/>
            <person name="Wei J."/>
            <person name="Xu J."/>
            <person name="St-Pierre B."/>
            <person name="Chen S."/>
            <person name="Sun C."/>
        </authorList>
    </citation>
    <scope>NUCLEOTIDE SEQUENCE [LARGE SCALE GENOMIC DNA]</scope>
</reference>
<comment type="caution">
    <text evidence="1">The sequence shown here is derived from an EMBL/GenBank/DDBJ whole genome shotgun (WGS) entry which is preliminary data.</text>
</comment>
<keyword evidence="2" id="KW-1185">Reference proteome</keyword>
<dbReference type="Proteomes" id="UP001060085">
    <property type="component" value="Linkage Group LG03"/>
</dbReference>